<evidence type="ECO:0000256" key="5">
    <source>
        <dbReference type="ARBA" id="ARBA00023136"/>
    </source>
</evidence>
<protein>
    <recommendedName>
        <fullName evidence="8">Band 7 domain-containing protein</fullName>
    </recommendedName>
</protein>
<evidence type="ECO:0000313" key="10">
    <source>
        <dbReference type="Proteomes" id="UP000298325"/>
    </source>
</evidence>
<dbReference type="InterPro" id="IPR001107">
    <property type="entry name" value="Band_7"/>
</dbReference>
<feature type="coiled-coil region" evidence="6">
    <location>
        <begin position="254"/>
        <end position="309"/>
    </location>
</feature>
<dbReference type="OrthoDB" id="9815577at2"/>
<accession>A0A4Z1C299</accession>
<dbReference type="Proteomes" id="UP000298325">
    <property type="component" value="Unassembled WGS sequence"/>
</dbReference>
<evidence type="ECO:0000256" key="2">
    <source>
        <dbReference type="ARBA" id="ARBA00004236"/>
    </source>
</evidence>
<keyword evidence="10" id="KW-1185">Reference proteome</keyword>
<evidence type="ECO:0000256" key="4">
    <source>
        <dbReference type="ARBA" id="ARBA00022475"/>
    </source>
</evidence>
<dbReference type="EMBL" id="SRPF01000003">
    <property type="protein sequence ID" value="TGN39172.1"/>
    <property type="molecule type" value="Genomic_DNA"/>
</dbReference>
<sequence>MLDWIMPVLTIVGVSFIAILGILALFNAFYKKVDQGEALIVNNMSKIPSVHFTGSMVLPVIHRAEKMRISVIPLQIDRRGKNGLICKDNYRADISLGLYLRVNETPDDVLRVAKSVGVARASDKAAVDELFNAKFSEALKTVGKKFNFVELFEQRQQFRQAIVDLIGADLNGYVLEDVAIDFLEQTPVSELDPHNIMDSDGIRRIKEITEANRVATNVLERDAEVAIGERNTAAFEQQEALRKTQAETQARTDREIAELTSRELARENAAHEEQRRASELARTEAQKAIDIAEEEREREKQLAGKAREKAIAVEEVAIQSATELEHINRERRVEEQRIEKDKVLEVKQKEIADIQAERIQVEARVAEEEENILSMRNREDAKRNKETVVISAEAKADQLRIEQVEGAKAEQQSAELRKAAMVELAEGEKAKAASHGLAQAQIREANAVASRSEAEAEAFARSEAARAERLEGETRARNEEDMLLAQAKGQEELGNAKAAAALKMAEAEAEGITRKAEAYERMDESSREFEVMNRNLDIHRDETMSRIDANVRISEAQAKAMGDALANAKMEFIGGDGDVFNKVAQGIGFGRAADHFMKNASSMTPFVSSIMEKIMNGGGSSARVESGTSSTDKTE</sequence>
<evidence type="ECO:0000256" key="1">
    <source>
        <dbReference type="ARBA" id="ARBA00004167"/>
    </source>
</evidence>
<comment type="similarity">
    <text evidence="3">Belongs to the band 7/mec-2 family. Flotillin subfamily.</text>
</comment>
<organism evidence="9 10">
    <name type="scientific">Marinobacter confluentis</name>
    <dbReference type="NCBI Taxonomy" id="1697557"/>
    <lineage>
        <taxon>Bacteria</taxon>
        <taxon>Pseudomonadati</taxon>
        <taxon>Pseudomonadota</taxon>
        <taxon>Gammaproteobacteria</taxon>
        <taxon>Pseudomonadales</taxon>
        <taxon>Marinobacteraceae</taxon>
        <taxon>Marinobacter</taxon>
    </lineage>
</organism>
<keyword evidence="4" id="KW-1003">Cell membrane</keyword>
<keyword evidence="7" id="KW-0812">Transmembrane</keyword>
<dbReference type="InterPro" id="IPR036013">
    <property type="entry name" value="Band_7/SPFH_dom_sf"/>
</dbReference>
<dbReference type="PANTHER" id="PTHR13806">
    <property type="entry name" value="FLOTILLIN-RELATED"/>
    <property type="match status" value="1"/>
</dbReference>
<evidence type="ECO:0000256" key="3">
    <source>
        <dbReference type="ARBA" id="ARBA00007161"/>
    </source>
</evidence>
<proteinExistence type="inferred from homology"/>
<reference evidence="9 10" key="1">
    <citation type="submission" date="2019-04" db="EMBL/GenBank/DDBJ databases">
        <authorList>
            <person name="Park S."/>
            <person name="Yoon J.-H."/>
        </authorList>
    </citation>
    <scope>NUCLEOTIDE SEQUENCE [LARGE SCALE GENOMIC DNA]</scope>
    <source>
        <strain evidence="9 10">HJM-18</strain>
    </source>
</reference>
<dbReference type="PANTHER" id="PTHR13806:SF31">
    <property type="entry name" value="FLOTILLIN-LIKE PROTEIN 1-RELATED"/>
    <property type="match status" value="1"/>
</dbReference>
<name>A0A4Z1C299_9GAMM</name>
<dbReference type="Gene3D" id="3.30.479.30">
    <property type="entry name" value="Band 7 domain"/>
    <property type="match status" value="1"/>
</dbReference>
<dbReference type="AlphaFoldDB" id="A0A4Z1C299"/>
<evidence type="ECO:0000259" key="8">
    <source>
        <dbReference type="Pfam" id="PF01145"/>
    </source>
</evidence>
<dbReference type="Pfam" id="PF01145">
    <property type="entry name" value="Band_7"/>
    <property type="match status" value="1"/>
</dbReference>
<dbReference type="SUPFAM" id="SSF117892">
    <property type="entry name" value="Band 7/SPFH domain"/>
    <property type="match status" value="1"/>
</dbReference>
<evidence type="ECO:0000256" key="6">
    <source>
        <dbReference type="SAM" id="Coils"/>
    </source>
</evidence>
<evidence type="ECO:0000313" key="9">
    <source>
        <dbReference type="EMBL" id="TGN39172.1"/>
    </source>
</evidence>
<gene>
    <name evidence="9" type="ORF">E5Q11_10980</name>
</gene>
<feature type="coiled-coil region" evidence="6">
    <location>
        <begin position="344"/>
        <end position="385"/>
    </location>
</feature>
<comment type="subcellular location">
    <subcellularLocation>
        <location evidence="2">Cell membrane</location>
    </subcellularLocation>
    <subcellularLocation>
        <location evidence="1">Membrane</location>
        <topology evidence="1">Single-pass membrane protein</topology>
    </subcellularLocation>
</comment>
<comment type="caution">
    <text evidence="9">The sequence shown here is derived from an EMBL/GenBank/DDBJ whole genome shotgun (WGS) entry which is preliminary data.</text>
</comment>
<feature type="transmembrane region" description="Helical" evidence="7">
    <location>
        <begin position="6"/>
        <end position="30"/>
    </location>
</feature>
<keyword evidence="6" id="KW-0175">Coiled coil</keyword>
<dbReference type="RefSeq" id="WP_135803481.1">
    <property type="nucleotide sequence ID" value="NZ_SRPF01000003.1"/>
</dbReference>
<evidence type="ECO:0000256" key="7">
    <source>
        <dbReference type="SAM" id="Phobius"/>
    </source>
</evidence>
<feature type="coiled-coil region" evidence="6">
    <location>
        <begin position="490"/>
        <end position="542"/>
    </location>
</feature>
<dbReference type="GO" id="GO:0005886">
    <property type="term" value="C:plasma membrane"/>
    <property type="evidence" value="ECO:0007669"/>
    <property type="project" value="UniProtKB-SubCell"/>
</dbReference>
<dbReference type="InterPro" id="IPR027705">
    <property type="entry name" value="Flotillin_fam"/>
</dbReference>
<keyword evidence="5 7" id="KW-0472">Membrane</keyword>
<keyword evidence="7" id="KW-1133">Transmembrane helix</keyword>
<feature type="domain" description="Band 7" evidence="8">
    <location>
        <begin position="31"/>
        <end position="179"/>
    </location>
</feature>